<comment type="similarity">
    <text evidence="3">Belongs to the methyl-accepting chemotaxis (MCP) protein family.</text>
</comment>
<comment type="caution">
    <text evidence="8">The sequence shown here is derived from an EMBL/GenBank/DDBJ whole genome shotgun (WGS) entry which is preliminary data.</text>
</comment>
<comment type="subcellular location">
    <subcellularLocation>
        <location evidence="1">Membrane</location>
    </subcellularLocation>
</comment>
<dbReference type="Pfam" id="PF00015">
    <property type="entry name" value="MCPsignal"/>
    <property type="match status" value="1"/>
</dbReference>
<dbReference type="PROSITE" id="PS50885">
    <property type="entry name" value="HAMP"/>
    <property type="match status" value="1"/>
</dbReference>
<sequence>MITLTLSRKLGLGFSSIIFLMLITAVVVLQSISSINRSELQLTSVRFPTVLASKDLLSHINGSIAALRGYMLLGSEADKGEEHKRLRQQSLAGIDNALERLQQLSSQWQDDNTRQGLANVMLQLEGFKQSQQSIEEISNTDDNIPSYALMIYDAGPFAQTLLDQLDVLVKEEAGLEPTQERKNLLKLFADSQSSFSNAFSFIRSYLISGSDEDREKYNSSMVINDQRTREIDRQAFLFNDTQKSLWSFYLDMRESFAPLAQEIFQLRSADDWNVANYKMGADLVPRAQQLTAEVEAIIANQQALMLEDQAALREANARMGVVMKVATGLAVIISALIALLLARQLLASLTPINHRAQQIADGDLSGKALPIRSRDELGELTGAINRMSSQLRELVTDVSASARQVSAGSEQLHEANQKIADGMLEQTSKITSIATAIEEMSATADDVAQNTAEAAGGANDCVEIARHGGSVVEQTIETINAIHHAVTESNQAVLSLSAQGEEIGRITEVIRGIAEQTNLLALNAAIEAARAGDQGRGFAVVADEVRQLAQRTSESTTEISQSIQSIQQETQSAVQKMAKGMKLVEVGRDSAQGAGGALSSVIDNVNRVSGMVASIASATEQQSAVSSEVANTIEEISFIIQQASESTSDNAIATDELSRKAVELQATISRFSTG</sequence>
<gene>
    <name evidence="8" type="ORF">D0544_15120</name>
</gene>
<protein>
    <submittedName>
        <fullName evidence="8">Methyl-accepting chemotaxis protein</fullName>
    </submittedName>
</protein>
<organism evidence="8 9">
    <name type="scientific">Aestuariirhabdus litorea</name>
    <dbReference type="NCBI Taxonomy" id="2528527"/>
    <lineage>
        <taxon>Bacteria</taxon>
        <taxon>Pseudomonadati</taxon>
        <taxon>Pseudomonadota</taxon>
        <taxon>Gammaproteobacteria</taxon>
        <taxon>Oceanospirillales</taxon>
        <taxon>Aestuariirhabdaceae</taxon>
        <taxon>Aestuariirhabdus</taxon>
    </lineage>
</organism>
<dbReference type="CDD" id="cd06225">
    <property type="entry name" value="HAMP"/>
    <property type="match status" value="1"/>
</dbReference>
<dbReference type="Pfam" id="PF00672">
    <property type="entry name" value="HAMP"/>
    <property type="match status" value="1"/>
</dbReference>
<dbReference type="PANTHER" id="PTHR32089:SF112">
    <property type="entry name" value="LYSOZYME-LIKE PROTEIN-RELATED"/>
    <property type="match status" value="1"/>
</dbReference>
<dbReference type="EMBL" id="QWEZ01000002">
    <property type="protein sequence ID" value="RRJ83163.1"/>
    <property type="molecule type" value="Genomic_DNA"/>
</dbReference>
<evidence type="ECO:0000256" key="4">
    <source>
        <dbReference type="PROSITE-ProRule" id="PRU00284"/>
    </source>
</evidence>
<evidence type="ECO:0000259" key="6">
    <source>
        <dbReference type="PROSITE" id="PS50111"/>
    </source>
</evidence>
<keyword evidence="9" id="KW-1185">Reference proteome</keyword>
<keyword evidence="5" id="KW-0472">Membrane</keyword>
<dbReference type="GO" id="GO:0006935">
    <property type="term" value="P:chemotaxis"/>
    <property type="evidence" value="ECO:0007669"/>
    <property type="project" value="UniProtKB-ARBA"/>
</dbReference>
<proteinExistence type="inferred from homology"/>
<evidence type="ECO:0000259" key="7">
    <source>
        <dbReference type="PROSITE" id="PS50885"/>
    </source>
</evidence>
<evidence type="ECO:0000256" key="3">
    <source>
        <dbReference type="ARBA" id="ARBA00029447"/>
    </source>
</evidence>
<dbReference type="Proteomes" id="UP000280792">
    <property type="component" value="Unassembled WGS sequence"/>
</dbReference>
<dbReference type="PANTHER" id="PTHR32089">
    <property type="entry name" value="METHYL-ACCEPTING CHEMOTAXIS PROTEIN MCPB"/>
    <property type="match status" value="1"/>
</dbReference>
<dbReference type="PROSITE" id="PS50111">
    <property type="entry name" value="CHEMOTAXIS_TRANSDUC_2"/>
    <property type="match status" value="1"/>
</dbReference>
<feature type="transmembrane region" description="Helical" evidence="5">
    <location>
        <begin position="12"/>
        <end position="32"/>
    </location>
</feature>
<feature type="transmembrane region" description="Helical" evidence="5">
    <location>
        <begin position="321"/>
        <end position="342"/>
    </location>
</feature>
<evidence type="ECO:0000313" key="8">
    <source>
        <dbReference type="EMBL" id="RRJ83163.1"/>
    </source>
</evidence>
<dbReference type="RefSeq" id="WP_125017584.1">
    <property type="nucleotide sequence ID" value="NZ_QWEZ01000002.1"/>
</dbReference>
<evidence type="ECO:0000256" key="1">
    <source>
        <dbReference type="ARBA" id="ARBA00004370"/>
    </source>
</evidence>
<dbReference type="GO" id="GO:0007165">
    <property type="term" value="P:signal transduction"/>
    <property type="evidence" value="ECO:0007669"/>
    <property type="project" value="UniProtKB-KW"/>
</dbReference>
<evidence type="ECO:0000256" key="2">
    <source>
        <dbReference type="ARBA" id="ARBA00023224"/>
    </source>
</evidence>
<keyword evidence="5" id="KW-1133">Transmembrane helix</keyword>
<dbReference type="Gene3D" id="1.10.287.950">
    <property type="entry name" value="Methyl-accepting chemotaxis protein"/>
    <property type="match status" value="1"/>
</dbReference>
<evidence type="ECO:0000313" key="9">
    <source>
        <dbReference type="Proteomes" id="UP000280792"/>
    </source>
</evidence>
<name>A0A3P3VQR5_9GAMM</name>
<dbReference type="GO" id="GO:0016020">
    <property type="term" value="C:membrane"/>
    <property type="evidence" value="ECO:0007669"/>
    <property type="project" value="UniProtKB-SubCell"/>
</dbReference>
<keyword evidence="5" id="KW-0812">Transmembrane</keyword>
<reference evidence="8 9" key="2">
    <citation type="submission" date="2018-12" db="EMBL/GenBank/DDBJ databases">
        <title>Simiduia agarivorans gen. nov., sp. nov., a marine, agarolytic bacterium isolated from shallow coastal water from Keelung, Taiwan.</title>
        <authorList>
            <person name="Shieh W.Y."/>
        </authorList>
    </citation>
    <scope>NUCLEOTIDE SEQUENCE [LARGE SCALE GENOMIC DNA]</scope>
    <source>
        <strain evidence="8 9">GTF-13</strain>
    </source>
</reference>
<dbReference type="SUPFAM" id="SSF58104">
    <property type="entry name" value="Methyl-accepting chemotaxis protein (MCP) signaling domain"/>
    <property type="match status" value="1"/>
</dbReference>
<dbReference type="InterPro" id="IPR003660">
    <property type="entry name" value="HAMP_dom"/>
</dbReference>
<accession>A0A3P3VQR5</accession>
<evidence type="ECO:0000256" key="5">
    <source>
        <dbReference type="SAM" id="Phobius"/>
    </source>
</evidence>
<keyword evidence="2 4" id="KW-0807">Transducer</keyword>
<feature type="domain" description="HAMP" evidence="7">
    <location>
        <begin position="343"/>
        <end position="396"/>
    </location>
</feature>
<dbReference type="SMART" id="SM00283">
    <property type="entry name" value="MA"/>
    <property type="match status" value="1"/>
</dbReference>
<feature type="domain" description="Methyl-accepting transducer" evidence="6">
    <location>
        <begin position="401"/>
        <end position="637"/>
    </location>
</feature>
<dbReference type="AlphaFoldDB" id="A0A3P3VQR5"/>
<dbReference type="InterPro" id="IPR004089">
    <property type="entry name" value="MCPsignal_dom"/>
</dbReference>
<reference evidence="8 9" key="1">
    <citation type="submission" date="2018-08" db="EMBL/GenBank/DDBJ databases">
        <authorList>
            <person name="Khan S.A."/>
        </authorList>
    </citation>
    <scope>NUCLEOTIDE SEQUENCE [LARGE SCALE GENOMIC DNA]</scope>
    <source>
        <strain evidence="8 9">GTF-13</strain>
    </source>
</reference>
<dbReference type="SMART" id="SM00304">
    <property type="entry name" value="HAMP"/>
    <property type="match status" value="2"/>
</dbReference>
<dbReference type="FunFam" id="1.10.287.950:FF:000001">
    <property type="entry name" value="Methyl-accepting chemotaxis sensory transducer"/>
    <property type="match status" value="1"/>
</dbReference>
<dbReference type="CDD" id="cd11386">
    <property type="entry name" value="MCP_signal"/>
    <property type="match status" value="1"/>
</dbReference>